<proteinExistence type="predicted"/>
<evidence type="ECO:0000313" key="2">
    <source>
        <dbReference type="Proteomes" id="UP000018227"/>
    </source>
</evidence>
<accession>V2Y893</accession>
<dbReference type="eggNOG" id="COG3543">
    <property type="taxonomic scope" value="Bacteria"/>
</dbReference>
<organism evidence="1 2">
    <name type="scientific">Catonella morbi ATCC 51271</name>
    <dbReference type="NCBI Taxonomy" id="592026"/>
    <lineage>
        <taxon>Bacteria</taxon>
        <taxon>Bacillati</taxon>
        <taxon>Bacillota</taxon>
        <taxon>Clostridia</taxon>
        <taxon>Lachnospirales</taxon>
        <taxon>Lachnospiraceae</taxon>
        <taxon>Catonella</taxon>
    </lineage>
</organism>
<dbReference type="OrthoDB" id="121064at2"/>
<dbReference type="AlphaFoldDB" id="V2Y893"/>
<keyword evidence="2" id="KW-1185">Reference proteome</keyword>
<protein>
    <recommendedName>
        <fullName evidence="3">DUF1284 domain-containing protein</fullName>
    </recommendedName>
</protein>
<dbReference type="Pfam" id="PF06935">
    <property type="entry name" value="DUF1284"/>
    <property type="match status" value="1"/>
</dbReference>
<name>V2Y893_9FIRM</name>
<reference evidence="1 2" key="1">
    <citation type="submission" date="2013-06" db="EMBL/GenBank/DDBJ databases">
        <authorList>
            <person name="Weinstock G."/>
            <person name="Sodergren E."/>
            <person name="Clifton S."/>
            <person name="Fulton L."/>
            <person name="Fulton B."/>
            <person name="Courtney L."/>
            <person name="Fronick C."/>
            <person name="Harrison M."/>
            <person name="Strong C."/>
            <person name="Farmer C."/>
            <person name="Delahaunty K."/>
            <person name="Markovic C."/>
            <person name="Hall O."/>
            <person name="Minx P."/>
            <person name="Tomlinson C."/>
            <person name="Mitreva M."/>
            <person name="Nelson J."/>
            <person name="Hou S."/>
            <person name="Wollam A."/>
            <person name="Pepin K.H."/>
            <person name="Johnson M."/>
            <person name="Bhonagiri V."/>
            <person name="Nash W.E."/>
            <person name="Warren W."/>
            <person name="Chinwalla A."/>
            <person name="Mardis E.R."/>
            <person name="Wilson R.K."/>
        </authorList>
    </citation>
    <scope>NUCLEOTIDE SEQUENCE [LARGE SCALE GENOMIC DNA]</scope>
    <source>
        <strain evidence="1 2">ATCC 51271</strain>
    </source>
</reference>
<sequence length="112" mass="12675">MCIAFFKGKGYSEEFTAHMKEIIKELENNPLVCLKVNTDELCSKCPYNANGICESAEKVAGYDEEVLKRCGLSDGKVLSYLDFKKAVYDNILITGKREEICGDCQWSEICHF</sequence>
<gene>
    <name evidence="1" type="ORF">GCWU0000282_001069</name>
</gene>
<dbReference type="InterPro" id="IPR009702">
    <property type="entry name" value="DUF1284"/>
</dbReference>
<dbReference type="EMBL" id="ACIL03000007">
    <property type="protein sequence ID" value="ESL03901.1"/>
    <property type="molecule type" value="Genomic_DNA"/>
</dbReference>
<dbReference type="STRING" id="592026.GCWU0000282_001069"/>
<evidence type="ECO:0000313" key="1">
    <source>
        <dbReference type="EMBL" id="ESL03901.1"/>
    </source>
</evidence>
<dbReference type="HOGENOM" id="CLU_129126_1_0_9"/>
<comment type="caution">
    <text evidence="1">The sequence shown here is derived from an EMBL/GenBank/DDBJ whole genome shotgun (WGS) entry which is preliminary data.</text>
</comment>
<evidence type="ECO:0008006" key="3">
    <source>
        <dbReference type="Google" id="ProtNLM"/>
    </source>
</evidence>
<dbReference type="Proteomes" id="UP000018227">
    <property type="component" value="Unassembled WGS sequence"/>
</dbReference>